<dbReference type="EMBL" id="JAHMUF010000020">
    <property type="protein sequence ID" value="KAG7192130.1"/>
    <property type="molecule type" value="Genomic_DNA"/>
</dbReference>
<evidence type="ECO:0000256" key="2">
    <source>
        <dbReference type="ARBA" id="ARBA00023445"/>
    </source>
</evidence>
<evidence type="ECO:0000259" key="3">
    <source>
        <dbReference type="Pfam" id="PF01370"/>
    </source>
</evidence>
<dbReference type="OrthoDB" id="2735536at2759"/>
<dbReference type="CDD" id="cd05227">
    <property type="entry name" value="AR_SDR_e"/>
    <property type="match status" value="1"/>
</dbReference>
<feature type="domain" description="NAD-dependent epimerase/dehydratase" evidence="3">
    <location>
        <begin position="5"/>
        <end position="257"/>
    </location>
</feature>
<dbReference type="GO" id="GO:0016616">
    <property type="term" value="F:oxidoreductase activity, acting on the CH-OH group of donors, NAD or NADP as acceptor"/>
    <property type="evidence" value="ECO:0007669"/>
    <property type="project" value="TreeGrafter"/>
</dbReference>
<reference evidence="4" key="1">
    <citation type="submission" date="2021-03" db="EMBL/GenBank/DDBJ databases">
        <authorList>
            <person name="Palmer J.M."/>
        </authorList>
    </citation>
    <scope>NUCLEOTIDE SEQUENCE</scope>
    <source>
        <strain evidence="4">ARV_011</strain>
    </source>
</reference>
<dbReference type="SUPFAM" id="SSF51735">
    <property type="entry name" value="NAD(P)-binding Rossmann-fold domains"/>
    <property type="match status" value="1"/>
</dbReference>
<dbReference type="PANTHER" id="PTHR10366:SF564">
    <property type="entry name" value="STEROL-4-ALPHA-CARBOXYLATE 3-DEHYDROGENASE, DECARBOXYLATING"/>
    <property type="match status" value="1"/>
</dbReference>
<dbReference type="InterPro" id="IPR036291">
    <property type="entry name" value="NAD(P)-bd_dom_sf"/>
</dbReference>
<gene>
    <name evidence="4" type="primary">GRE2_3</name>
    <name evidence="4" type="ORF">KQ657_002495</name>
</gene>
<comment type="similarity">
    <text evidence="2">Belongs to the NAD(P)-dependent epimerase/dehydratase family. Dihydroflavonol-4-reductase subfamily.</text>
</comment>
<dbReference type="InterPro" id="IPR001509">
    <property type="entry name" value="Epimerase_deHydtase"/>
</dbReference>
<dbReference type="Proteomes" id="UP000790833">
    <property type="component" value="Unassembled WGS sequence"/>
</dbReference>
<dbReference type="GeneID" id="66115869"/>
<keyword evidence="1" id="KW-0560">Oxidoreductase</keyword>
<sequence>MTTTVFVSGATGFIAQHIIKLLLEKGYHVVGTVRSTEKGDSLKASLNSDNFSYEIVPDIGVEGAFDEALKKHPEVTVFLHTASPFHFKTTDPEKDLLLPAINGTKNALSSIKKYGPQITNVVVTSSYAAISTAEMENDPSHTNNEDSWNTVSWEQAISNPVHGYRGSKTFAEKAARDFVEQEKPNYVLATINPSFVFGPQAFSSQVGDVLNTSSEIINNLLKLGPDGTIPPTVGGFVDVRDVALAHLVAFEKPEAKNSRLLLNSQRFNSQSILDVLNKSFPQIRGKIPVGIPGSAPEALAKMCKIENERTRALIGQPLIELEQSVVDSVQQILDTKPDLFA</sequence>
<dbReference type="PANTHER" id="PTHR10366">
    <property type="entry name" value="NAD DEPENDENT EPIMERASE/DEHYDRATASE"/>
    <property type="match status" value="1"/>
</dbReference>
<dbReference type="FunFam" id="3.40.50.720:FF:000191">
    <property type="entry name" value="Methylglyoxal reductase (NADPH-dependent)"/>
    <property type="match status" value="1"/>
</dbReference>
<protein>
    <submittedName>
        <fullName evidence="4">Methylglyoxal reductase (NADPH-dependent) gre2</fullName>
    </submittedName>
</protein>
<proteinExistence type="inferred from homology"/>
<evidence type="ECO:0000313" key="5">
    <source>
        <dbReference type="Proteomes" id="UP000790833"/>
    </source>
</evidence>
<dbReference type="AlphaFoldDB" id="A0A9P8AGU5"/>
<dbReference type="Gene3D" id="3.40.50.720">
    <property type="entry name" value="NAD(P)-binding Rossmann-like Domain"/>
    <property type="match status" value="1"/>
</dbReference>
<dbReference type="InterPro" id="IPR050425">
    <property type="entry name" value="NAD(P)_dehydrat-like"/>
</dbReference>
<organism evidence="4 5">
    <name type="scientific">Scheffersomyces spartinae</name>
    <dbReference type="NCBI Taxonomy" id="45513"/>
    <lineage>
        <taxon>Eukaryota</taxon>
        <taxon>Fungi</taxon>
        <taxon>Dikarya</taxon>
        <taxon>Ascomycota</taxon>
        <taxon>Saccharomycotina</taxon>
        <taxon>Pichiomycetes</taxon>
        <taxon>Debaryomycetaceae</taxon>
        <taxon>Scheffersomyces</taxon>
    </lineage>
</organism>
<comment type="caution">
    <text evidence="4">The sequence shown here is derived from an EMBL/GenBank/DDBJ whole genome shotgun (WGS) entry which is preliminary data.</text>
</comment>
<dbReference type="Pfam" id="PF01370">
    <property type="entry name" value="Epimerase"/>
    <property type="match status" value="1"/>
</dbReference>
<accession>A0A9P8AGU5</accession>
<evidence type="ECO:0000256" key="1">
    <source>
        <dbReference type="ARBA" id="ARBA00023002"/>
    </source>
</evidence>
<keyword evidence="5" id="KW-1185">Reference proteome</keyword>
<name>A0A9P8AGU5_9ASCO</name>
<dbReference type="RefSeq" id="XP_043047681.1">
    <property type="nucleotide sequence ID" value="XM_043193255.1"/>
</dbReference>
<evidence type="ECO:0000313" key="4">
    <source>
        <dbReference type="EMBL" id="KAG7192130.1"/>
    </source>
</evidence>